<protein>
    <submittedName>
        <fullName evidence="1">Uncharacterized protein</fullName>
    </submittedName>
</protein>
<sequence>MLLAGDPDPYACTFGVATDLASFSPQEHADHVGLAWVTSILDGQSDDLTFASATCRFGQDGGDDLIIDSDLIPYSGGSNTEKLPQNCAVLVRKNTSLGGRKNRGRLFIPSLASDSVVSMTGVIDPTAVATFQGRMDDFVDYLNTDPVTAGLSTPMVILHAPSVVLVDPTPVTSLTVQPMIATQRRRLRR</sequence>
<reference evidence="1" key="1">
    <citation type="submission" date="2015-06" db="EMBL/GenBank/DDBJ databases">
        <authorList>
            <person name="Joergensen T."/>
        </authorList>
    </citation>
    <scope>NUCLEOTIDE SEQUENCE</scope>
    <source>
        <strain evidence="1">RGFK0980</strain>
    </source>
</reference>
<name>A0A0H5Q456_9ZZZZ</name>
<accession>A0A0H5Q456</accession>
<reference evidence="1" key="2">
    <citation type="submission" date="2015-07" db="EMBL/GenBank/DDBJ databases">
        <title>Plasmids, circular viruses and viroids from rat gut.</title>
        <authorList>
            <person name="Jorgensen T.J."/>
            <person name="Hansen M.A."/>
            <person name="Xu Z."/>
            <person name="Tabak M.A."/>
            <person name="Sorensen S.J."/>
            <person name="Hansen L.H."/>
        </authorList>
    </citation>
    <scope>NUCLEOTIDE SEQUENCE</scope>
    <source>
        <strain evidence="1">RGFK0980</strain>
    </source>
</reference>
<dbReference type="EMBL" id="LN853576">
    <property type="protein sequence ID" value="CRY96200.1"/>
    <property type="molecule type" value="Genomic_DNA"/>
</dbReference>
<proteinExistence type="predicted"/>
<dbReference type="AlphaFoldDB" id="A0A0H5Q456"/>
<evidence type="ECO:0000313" key="1">
    <source>
        <dbReference type="EMBL" id="CRY96200.1"/>
    </source>
</evidence>
<organism evidence="1">
    <name type="scientific">uncultured prokaryote</name>
    <dbReference type="NCBI Taxonomy" id="198431"/>
    <lineage>
        <taxon>unclassified sequences</taxon>
        <taxon>environmental samples</taxon>
    </lineage>
</organism>